<evidence type="ECO:0000256" key="1">
    <source>
        <dbReference type="SAM" id="SignalP"/>
    </source>
</evidence>
<dbReference type="CDD" id="cd00037">
    <property type="entry name" value="CLECT"/>
    <property type="match status" value="1"/>
</dbReference>
<feature type="domain" description="C-type lectin" evidence="2">
    <location>
        <begin position="68"/>
        <end position="182"/>
    </location>
</feature>
<dbReference type="Proteomes" id="UP000198287">
    <property type="component" value="Unassembled WGS sequence"/>
</dbReference>
<dbReference type="InterPro" id="IPR016186">
    <property type="entry name" value="C-type_lectin-like/link_sf"/>
</dbReference>
<gene>
    <name evidence="3" type="ORF">Fcan01_11411</name>
</gene>
<protein>
    <submittedName>
        <fullName evidence="3">P-selectin</fullName>
    </submittedName>
</protein>
<feature type="chain" id="PRO_5013076109" evidence="1">
    <location>
        <begin position="20"/>
        <end position="189"/>
    </location>
</feature>
<organism evidence="3 4">
    <name type="scientific">Folsomia candida</name>
    <name type="common">Springtail</name>
    <dbReference type="NCBI Taxonomy" id="158441"/>
    <lineage>
        <taxon>Eukaryota</taxon>
        <taxon>Metazoa</taxon>
        <taxon>Ecdysozoa</taxon>
        <taxon>Arthropoda</taxon>
        <taxon>Hexapoda</taxon>
        <taxon>Collembola</taxon>
        <taxon>Entomobryomorpha</taxon>
        <taxon>Isotomoidea</taxon>
        <taxon>Isotomidae</taxon>
        <taxon>Proisotominae</taxon>
        <taxon>Folsomia</taxon>
    </lineage>
</organism>
<accession>A0A226E805</accession>
<name>A0A226E805_FOLCA</name>
<dbReference type="PROSITE" id="PS50041">
    <property type="entry name" value="C_TYPE_LECTIN_2"/>
    <property type="match status" value="1"/>
</dbReference>
<reference evidence="3 4" key="1">
    <citation type="submission" date="2015-12" db="EMBL/GenBank/DDBJ databases">
        <title>The genome of Folsomia candida.</title>
        <authorList>
            <person name="Faddeeva A."/>
            <person name="Derks M.F."/>
            <person name="Anvar Y."/>
            <person name="Smit S."/>
            <person name="Van Straalen N."/>
            <person name="Roelofs D."/>
        </authorList>
    </citation>
    <scope>NUCLEOTIDE SEQUENCE [LARGE SCALE GENOMIC DNA]</scope>
    <source>
        <strain evidence="3 4">VU population</strain>
        <tissue evidence="3">Whole body</tissue>
    </source>
</reference>
<dbReference type="SMART" id="SM00034">
    <property type="entry name" value="CLECT"/>
    <property type="match status" value="1"/>
</dbReference>
<dbReference type="EMBL" id="LNIX01000005">
    <property type="protein sequence ID" value="OXA53440.1"/>
    <property type="molecule type" value="Genomic_DNA"/>
</dbReference>
<dbReference type="Pfam" id="PF00059">
    <property type="entry name" value="Lectin_C"/>
    <property type="match status" value="1"/>
</dbReference>
<dbReference type="GO" id="GO:0030246">
    <property type="term" value="F:carbohydrate binding"/>
    <property type="evidence" value="ECO:0007669"/>
    <property type="project" value="UniProtKB-KW"/>
</dbReference>
<comment type="caution">
    <text evidence="3">The sequence shown here is derived from an EMBL/GenBank/DDBJ whole genome shotgun (WGS) entry which is preliminary data.</text>
</comment>
<sequence length="189" mass="21006">MAKISWTLVLICLSSLVHSGNFQTPDLIPIGGVNGKLYFMAMNELVSPENYIFWTELDLNLPHILPLQTWGQAKTYCTSGGMKLPEILTPTEQAYLKANVVNVGNVDWTHFWIGATDAVRSTDNLFWTSTNATVSDSDHAAKWQFSGPNTCVAFRKAHIAHPAEDGAWVTLSCAERNRFLCEYLACPPK</sequence>
<keyword evidence="4" id="KW-1185">Reference proteome</keyword>
<feature type="signal peptide" evidence="1">
    <location>
        <begin position="1"/>
        <end position="19"/>
    </location>
</feature>
<evidence type="ECO:0000313" key="4">
    <source>
        <dbReference type="Proteomes" id="UP000198287"/>
    </source>
</evidence>
<evidence type="ECO:0000259" key="2">
    <source>
        <dbReference type="PROSITE" id="PS50041"/>
    </source>
</evidence>
<keyword evidence="1" id="KW-0732">Signal</keyword>
<dbReference type="AlphaFoldDB" id="A0A226E805"/>
<keyword evidence="3" id="KW-0430">Lectin</keyword>
<dbReference type="Gene3D" id="3.10.100.10">
    <property type="entry name" value="Mannose-Binding Protein A, subunit A"/>
    <property type="match status" value="1"/>
</dbReference>
<proteinExistence type="predicted"/>
<dbReference type="InterPro" id="IPR016187">
    <property type="entry name" value="CTDL_fold"/>
</dbReference>
<dbReference type="InterPro" id="IPR001304">
    <property type="entry name" value="C-type_lectin-like"/>
</dbReference>
<dbReference type="SUPFAM" id="SSF56436">
    <property type="entry name" value="C-type lectin-like"/>
    <property type="match status" value="1"/>
</dbReference>
<evidence type="ECO:0000313" key="3">
    <source>
        <dbReference type="EMBL" id="OXA53440.1"/>
    </source>
</evidence>